<accession>A0ABM8C3N7</accession>
<comment type="similarity">
    <text evidence="1">Belongs to the peptidase S14 family.</text>
</comment>
<dbReference type="InterPro" id="IPR029045">
    <property type="entry name" value="ClpP/crotonase-like_dom_sf"/>
</dbReference>
<dbReference type="Proteomes" id="UP001163336">
    <property type="component" value="Chromosome"/>
</dbReference>
<dbReference type="Gene3D" id="3.90.226.10">
    <property type="entry name" value="2-enoyl-CoA Hydratase, Chain A, domain 1"/>
    <property type="match status" value="1"/>
</dbReference>
<gene>
    <name evidence="2" type="ORF">MasN3_12890</name>
</gene>
<name>A0ABM8C3N7_9BURK</name>
<sequence>MLALIASGEPMALHIVHFIGPINHHSASSIRNNCLQALQNGATEIELHMSSEGGNMTAGFALYFFLKSLPVPLTTHNIGSVESVAVVIFLAGQKRYACPGTRFLIHPLHWGFGSLVAADHSRVSEWRDCLDFDAERYASIFLEATAAAGCPTDIRSNLTGNARIFDADGALKAGIVHDAVQAQLPAAGSTCHWWN</sequence>
<proteinExistence type="inferred from homology"/>
<evidence type="ECO:0008006" key="4">
    <source>
        <dbReference type="Google" id="ProtNLM"/>
    </source>
</evidence>
<dbReference type="EMBL" id="AP026966">
    <property type="protein sequence ID" value="BDT57795.1"/>
    <property type="molecule type" value="Genomic_DNA"/>
</dbReference>
<keyword evidence="3" id="KW-1185">Reference proteome</keyword>
<dbReference type="InterPro" id="IPR023562">
    <property type="entry name" value="ClpP/TepA"/>
</dbReference>
<organism evidence="2 3">
    <name type="scientific">Massilia varians</name>
    <dbReference type="NCBI Taxonomy" id="457921"/>
    <lineage>
        <taxon>Bacteria</taxon>
        <taxon>Pseudomonadati</taxon>
        <taxon>Pseudomonadota</taxon>
        <taxon>Betaproteobacteria</taxon>
        <taxon>Burkholderiales</taxon>
        <taxon>Oxalobacteraceae</taxon>
        <taxon>Telluria group</taxon>
        <taxon>Massilia</taxon>
    </lineage>
</organism>
<evidence type="ECO:0000313" key="3">
    <source>
        <dbReference type="Proteomes" id="UP001163336"/>
    </source>
</evidence>
<protein>
    <recommendedName>
        <fullName evidence="4">ATP-dependent Clp protease proteolytic subunit</fullName>
    </recommendedName>
</protein>
<dbReference type="Pfam" id="PF00574">
    <property type="entry name" value="CLP_protease"/>
    <property type="match status" value="1"/>
</dbReference>
<evidence type="ECO:0000313" key="2">
    <source>
        <dbReference type="EMBL" id="BDT57795.1"/>
    </source>
</evidence>
<dbReference type="PRINTS" id="PR00127">
    <property type="entry name" value="CLPPROTEASEP"/>
</dbReference>
<evidence type="ECO:0000256" key="1">
    <source>
        <dbReference type="ARBA" id="ARBA00007039"/>
    </source>
</evidence>
<dbReference type="SUPFAM" id="SSF52096">
    <property type="entry name" value="ClpP/crotonase"/>
    <property type="match status" value="1"/>
</dbReference>
<dbReference type="InterPro" id="IPR001907">
    <property type="entry name" value="ClpP"/>
</dbReference>
<reference evidence="2" key="1">
    <citation type="submission" date="2022-11" db="EMBL/GenBank/DDBJ databases">
        <title>Isolation and characterization of PLA-degrading bacterium Massilia sp. from Antarctic soil.</title>
        <authorList>
            <person name="Sato K."/>
            <person name="Gomez-Fuentes C."/>
            <person name="Ahmad S.A."/>
            <person name="Zulkharnain A."/>
        </authorList>
    </citation>
    <scope>NUCLEOTIDE SEQUENCE</scope>
    <source>
        <strain evidence="2">N-3</strain>
    </source>
</reference>